<organism evidence="5 6">
    <name type="scientific">Aneurinibacillus migulanus</name>
    <name type="common">Bacillus migulanus</name>
    <dbReference type="NCBI Taxonomy" id="47500"/>
    <lineage>
        <taxon>Bacteria</taxon>
        <taxon>Bacillati</taxon>
        <taxon>Bacillota</taxon>
        <taxon>Bacilli</taxon>
        <taxon>Bacillales</taxon>
        <taxon>Paenibacillaceae</taxon>
        <taxon>Aneurinibacillus group</taxon>
        <taxon>Aneurinibacillus</taxon>
    </lineage>
</organism>
<sequence>MYSFPLGKYIKHITTNWYKEKPVLDPQLIKEIQCMTETVREQAYPDRHLRNMRFIIFDTETTGFHPYAGDEIISIGAVIIENGQIQENNFFHEYICPTVSIPPVVTKLTGITDNDVQNAPPPLPVLHKFLHFIGENYLVAHCADFDMNFLNSKLKKLCKTKLYNPVIDTMTLAYHLLPTNKSYGLDMLLKQHEIKVEGRHTALGDAVMTADLYVRFIEELERRGIHTLHSLESYIKSMHLLRRRTESGYASL</sequence>
<dbReference type="GO" id="GO:0045004">
    <property type="term" value="P:DNA replication proofreading"/>
    <property type="evidence" value="ECO:0007669"/>
    <property type="project" value="TreeGrafter"/>
</dbReference>
<evidence type="ECO:0000313" key="5">
    <source>
        <dbReference type="EMBL" id="SDJ05986.1"/>
    </source>
</evidence>
<dbReference type="FunFam" id="3.30.420.10:FF:000045">
    <property type="entry name" value="3'-5' exonuclease DinG"/>
    <property type="match status" value="1"/>
</dbReference>
<dbReference type="PANTHER" id="PTHR30231">
    <property type="entry name" value="DNA POLYMERASE III SUBUNIT EPSILON"/>
    <property type="match status" value="1"/>
</dbReference>
<keyword evidence="3" id="KW-0269">Exonuclease</keyword>
<dbReference type="GO" id="GO:0008408">
    <property type="term" value="F:3'-5' exonuclease activity"/>
    <property type="evidence" value="ECO:0007669"/>
    <property type="project" value="TreeGrafter"/>
</dbReference>
<dbReference type="EMBL" id="FNED01000011">
    <property type="protein sequence ID" value="SDJ05986.1"/>
    <property type="molecule type" value="Genomic_DNA"/>
</dbReference>
<keyword evidence="2" id="KW-0378">Hydrolase</keyword>
<dbReference type="GO" id="GO:0005829">
    <property type="term" value="C:cytosol"/>
    <property type="evidence" value="ECO:0007669"/>
    <property type="project" value="TreeGrafter"/>
</dbReference>
<protein>
    <submittedName>
        <fullName evidence="5">DNA polymerase-3 subunit epsilon</fullName>
    </submittedName>
</protein>
<dbReference type="InterPro" id="IPR012337">
    <property type="entry name" value="RNaseH-like_sf"/>
</dbReference>
<dbReference type="PANTHER" id="PTHR30231:SF41">
    <property type="entry name" value="DNA POLYMERASE III SUBUNIT EPSILON"/>
    <property type="match status" value="1"/>
</dbReference>
<dbReference type="NCBIfam" id="TIGR00573">
    <property type="entry name" value="dnaq"/>
    <property type="match status" value="1"/>
</dbReference>
<evidence type="ECO:0000256" key="2">
    <source>
        <dbReference type="ARBA" id="ARBA00022801"/>
    </source>
</evidence>
<dbReference type="InterPro" id="IPR006054">
    <property type="entry name" value="DnaQ"/>
</dbReference>
<dbReference type="GO" id="GO:0003677">
    <property type="term" value="F:DNA binding"/>
    <property type="evidence" value="ECO:0007669"/>
    <property type="project" value="InterPro"/>
</dbReference>
<dbReference type="Gene3D" id="3.30.420.10">
    <property type="entry name" value="Ribonuclease H-like superfamily/Ribonuclease H"/>
    <property type="match status" value="1"/>
</dbReference>
<reference evidence="5 6" key="1">
    <citation type="submission" date="2016-10" db="EMBL/GenBank/DDBJ databases">
        <authorList>
            <person name="de Groot N.N."/>
        </authorList>
    </citation>
    <scope>NUCLEOTIDE SEQUENCE [LARGE SCALE GENOMIC DNA]</scope>
    <source>
        <strain evidence="5 6">DSM 2895</strain>
    </source>
</reference>
<dbReference type="AlphaFoldDB" id="A0A1G8QMT8"/>
<dbReference type="RefSeq" id="WP_052812140.1">
    <property type="nucleotide sequence ID" value="NZ_CCMI01000099.1"/>
</dbReference>
<dbReference type="InterPro" id="IPR036397">
    <property type="entry name" value="RNaseH_sf"/>
</dbReference>
<dbReference type="OrthoDB" id="9804290at2"/>
<evidence type="ECO:0000259" key="4">
    <source>
        <dbReference type="SMART" id="SM00479"/>
    </source>
</evidence>
<proteinExistence type="predicted"/>
<dbReference type="GO" id="GO:0003887">
    <property type="term" value="F:DNA-directed DNA polymerase activity"/>
    <property type="evidence" value="ECO:0007669"/>
    <property type="project" value="InterPro"/>
</dbReference>
<feature type="domain" description="Exonuclease" evidence="4">
    <location>
        <begin position="53"/>
        <end position="222"/>
    </location>
</feature>
<dbReference type="SUPFAM" id="SSF53098">
    <property type="entry name" value="Ribonuclease H-like"/>
    <property type="match status" value="1"/>
</dbReference>
<dbReference type="Proteomes" id="UP000182836">
    <property type="component" value="Unassembled WGS sequence"/>
</dbReference>
<name>A0A1G8QMT8_ANEMI</name>
<dbReference type="SMART" id="SM00479">
    <property type="entry name" value="EXOIII"/>
    <property type="match status" value="1"/>
</dbReference>
<evidence type="ECO:0000256" key="3">
    <source>
        <dbReference type="ARBA" id="ARBA00022839"/>
    </source>
</evidence>
<evidence type="ECO:0000313" key="6">
    <source>
        <dbReference type="Proteomes" id="UP000182836"/>
    </source>
</evidence>
<dbReference type="CDD" id="cd06127">
    <property type="entry name" value="DEDDh"/>
    <property type="match status" value="1"/>
</dbReference>
<accession>A0A1G8QMT8</accession>
<evidence type="ECO:0000256" key="1">
    <source>
        <dbReference type="ARBA" id="ARBA00022722"/>
    </source>
</evidence>
<gene>
    <name evidence="5" type="ORF">SAMN04487909_11154</name>
</gene>
<dbReference type="Pfam" id="PF00929">
    <property type="entry name" value="RNase_T"/>
    <property type="match status" value="1"/>
</dbReference>
<keyword evidence="1" id="KW-0540">Nuclease</keyword>
<dbReference type="InterPro" id="IPR013520">
    <property type="entry name" value="Ribonucl_H"/>
</dbReference>